<proteinExistence type="predicted"/>
<dbReference type="Araport" id="AT5G39715"/>
<evidence type="ECO:0000256" key="1">
    <source>
        <dbReference type="SAM" id="MobiDB-lite"/>
    </source>
</evidence>
<evidence type="ECO:0000313" key="3">
    <source>
        <dbReference type="Araport" id="AT5G39715"/>
    </source>
</evidence>
<gene>
    <name evidence="3 4" type="ordered locus">At5g39715</name>
</gene>
<evidence type="ECO:0000313" key="4">
    <source>
        <dbReference type="EMBL" id="ANM70734.1"/>
    </source>
</evidence>
<dbReference type="ExpressionAtlas" id="A0A1P8BGM4">
    <property type="expression patterns" value="baseline and differential"/>
</dbReference>
<evidence type="ECO:0000256" key="2">
    <source>
        <dbReference type="SAM" id="Phobius"/>
    </source>
</evidence>
<reference evidence="5" key="2">
    <citation type="journal article" date="2017" name="Plant J.">
        <title>Araport11: a complete reannotation of the Arabidopsis thaliana reference genome.</title>
        <authorList>
            <person name="Cheng C.Y."/>
            <person name="Krishnakumar V."/>
            <person name="Chan A.P."/>
            <person name="Thibaud-Nissen F."/>
            <person name="Schobel S."/>
            <person name="Town C.D."/>
        </authorList>
    </citation>
    <scope>GENOME REANNOTATION</scope>
    <source>
        <strain evidence="5">cv. Columbia</strain>
    </source>
</reference>
<keyword evidence="2" id="KW-0812">Transmembrane</keyword>
<dbReference type="GeneID" id="28721234"/>
<accession>A0A1P8BGM4</accession>
<dbReference type="EMBL" id="CP002688">
    <property type="protein sequence ID" value="ANM70734.1"/>
    <property type="molecule type" value="Genomic_DNA"/>
</dbReference>
<dbReference type="RefSeq" id="NP_001332319.1">
    <property type="nucleotide sequence ID" value="NM_001344300.1"/>
</dbReference>
<sequence>MVFAMPVFDGIESCLVKNLKFTPSTCLRIVGRTSYVALVGFIAVYIPFFRRSCFLLNVLLLAMHYMVGHETTKTLELSLDCILDLDNSWSPNRGVSTNRWSETDHPSSQNL</sequence>
<feature type="transmembrane region" description="Helical" evidence="2">
    <location>
        <begin position="29"/>
        <end position="49"/>
    </location>
</feature>
<reference evidence="4 5" key="1">
    <citation type="journal article" date="2000" name="Nature">
        <title>Sequence and analysis of chromosome 5 of the plant Arabidopsis thaliana.</title>
        <authorList>
            <consortium name="Kazusa DNA Research Institute"/>
            <consortium name="Cold Spring Harbor and Washington University in St Louis Sequencing Consortium"/>
            <consortium name="European Union Arabidopsis Genome Sequencing Consortium"/>
            <person name="Tabata S."/>
            <person name="Kaneko T."/>
            <person name="Nakamura Y."/>
            <person name="Kotani H."/>
            <person name="Kato T."/>
            <person name="Asamizu E."/>
            <person name="Miyajima N."/>
            <person name="Sasamoto S."/>
            <person name="Kimura T."/>
            <person name="Hosouchi T."/>
            <person name="Kawashima K."/>
            <person name="Kohara M."/>
            <person name="Matsumoto M."/>
            <person name="Matsuno A."/>
            <person name="Muraki A."/>
            <person name="Nakayama S."/>
            <person name="Nakazaki N."/>
            <person name="Naruo K."/>
            <person name="Okumura S."/>
            <person name="Shinpo S."/>
            <person name="Takeuchi C."/>
            <person name="Wada T."/>
            <person name="Watanabe A."/>
            <person name="Yamada M."/>
            <person name="Yasuda M."/>
            <person name="Sato S."/>
            <person name="de la Bastide M."/>
            <person name="Huang E."/>
            <person name="Spiegel L."/>
            <person name="Gnoj L."/>
            <person name="O'Shaughnessy A."/>
            <person name="Preston R."/>
            <person name="Habermann K."/>
            <person name="Murray J."/>
            <person name="Johnson D."/>
            <person name="Rohlfing T."/>
            <person name="Nelson J."/>
            <person name="Stoneking T."/>
            <person name="Pepin K."/>
            <person name="Spieth J."/>
            <person name="Sekhon M."/>
            <person name="Armstrong J."/>
            <person name="Becker M."/>
            <person name="Belter E."/>
            <person name="Cordum H."/>
            <person name="Cordes M."/>
            <person name="Courtney L."/>
            <person name="Courtney W."/>
            <person name="Dante M."/>
            <person name="Du H."/>
            <person name="Edwards J."/>
            <person name="Fryman J."/>
            <person name="Haakensen B."/>
            <person name="Lamar E."/>
            <person name="Latreille P."/>
            <person name="Leonard S."/>
            <person name="Meyer R."/>
            <person name="Mulvaney E."/>
            <person name="Ozersky P."/>
            <person name="Riley A."/>
            <person name="Strowmatt C."/>
            <person name="Wagner-McPherson C."/>
            <person name="Wollam A."/>
            <person name="Yoakum M."/>
            <person name="Bell M."/>
            <person name="Dedhia N."/>
            <person name="Parnell L."/>
            <person name="Shah R."/>
            <person name="Rodriguez M."/>
            <person name="See L.H."/>
            <person name="Vil D."/>
            <person name="Baker J."/>
            <person name="Kirchoff K."/>
            <person name="Toth K."/>
            <person name="King L."/>
            <person name="Bahret A."/>
            <person name="Miller B."/>
            <person name="Marra M."/>
            <person name="Martienssen R."/>
            <person name="McCombie W.R."/>
            <person name="Wilson R.K."/>
            <person name="Murphy G."/>
            <person name="Bancroft I."/>
            <person name="Volckaert G."/>
            <person name="Wambutt R."/>
            <person name="Dusterhoft A."/>
            <person name="Stiekema W."/>
            <person name="Pohl T."/>
            <person name="Entian K.D."/>
            <person name="Terryn N."/>
            <person name="Hartley N."/>
            <person name="Bent E."/>
            <person name="Johnson S."/>
            <person name="Langham S.A."/>
            <person name="McCullagh B."/>
            <person name="Robben J."/>
            <person name="Grymonprez B."/>
            <person name="Zimmermann W."/>
            <person name="Ramsperger U."/>
            <person name="Wedler H."/>
            <person name="Balke K."/>
            <person name="Wedler E."/>
            <person name="Peters S."/>
            <person name="van Staveren M."/>
            <person name="Dirkse W."/>
            <person name="Mooijman P."/>
            <person name="Lankhorst R.K."/>
            <person name="Weitzenegger T."/>
            <person name="Bothe G."/>
            <person name="Rose M."/>
            <person name="Hauf J."/>
            <person name="Berneiser S."/>
            <person name="Hempel S."/>
            <person name="Feldpausch M."/>
            <person name="Lamberth S."/>
            <person name="Villarroel R."/>
            <person name="Gielen J."/>
            <person name="Ardiles W."/>
            <person name="Bents O."/>
            <person name="Lemcke K."/>
            <person name="Kolesov G."/>
            <person name="Mayer K."/>
            <person name="Rudd S."/>
            <person name="Schoof H."/>
            <person name="Schueller C."/>
            <person name="Zaccaria P."/>
            <person name="Mewes H.W."/>
            <person name="Bevan M."/>
            <person name="Fransz P."/>
        </authorList>
    </citation>
    <scope>NUCLEOTIDE SEQUENCE [LARGE SCALE GENOMIC DNA]</scope>
    <source>
        <strain evidence="5">cv. Columbia</strain>
    </source>
</reference>
<dbReference type="TAIR" id="AT5G39715"/>
<dbReference type="Proteomes" id="UP000006548">
    <property type="component" value="Chromosome 5"/>
</dbReference>
<organism evidence="4 5">
    <name type="scientific">Arabidopsis thaliana</name>
    <name type="common">Mouse-ear cress</name>
    <dbReference type="NCBI Taxonomy" id="3702"/>
    <lineage>
        <taxon>Eukaryota</taxon>
        <taxon>Viridiplantae</taxon>
        <taxon>Streptophyta</taxon>
        <taxon>Embryophyta</taxon>
        <taxon>Tracheophyta</taxon>
        <taxon>Spermatophyta</taxon>
        <taxon>Magnoliopsida</taxon>
        <taxon>eudicotyledons</taxon>
        <taxon>Gunneridae</taxon>
        <taxon>Pentapetalae</taxon>
        <taxon>rosids</taxon>
        <taxon>malvids</taxon>
        <taxon>Brassicales</taxon>
        <taxon>Brassicaceae</taxon>
        <taxon>Camelineae</taxon>
        <taxon>Arabidopsis</taxon>
    </lineage>
</organism>
<keyword evidence="2" id="KW-0472">Membrane</keyword>
<dbReference type="AlphaFoldDB" id="A0A1P8BGM4"/>
<protein>
    <submittedName>
        <fullName evidence="4">Lysine histidine transporter-like protein</fullName>
    </submittedName>
</protein>
<dbReference type="InParanoid" id="A0A1P8BGM4"/>
<name>A0A1P8BGM4_ARATH</name>
<evidence type="ECO:0000313" key="5">
    <source>
        <dbReference type="Proteomes" id="UP000006548"/>
    </source>
</evidence>
<keyword evidence="5" id="KW-1185">Reference proteome</keyword>
<dbReference type="KEGG" id="ath:AT5G39715"/>
<keyword evidence="2" id="KW-1133">Transmembrane helix</keyword>
<feature type="region of interest" description="Disordered" evidence="1">
    <location>
        <begin position="88"/>
        <end position="111"/>
    </location>
</feature>